<dbReference type="EMBL" id="JAHRIO010054173">
    <property type="protein sequence ID" value="MEQ2176549.1"/>
    <property type="molecule type" value="Genomic_DNA"/>
</dbReference>
<sequence>MVLKLTGAEDTGVSHLSNHLEVYLGWKLPALRRLSINHQWLFPDLAEFQFVSRLCLKSVLWLPGKDGLLISGQGFNSLVTSSGQSSSWQLPGSSTIRLKL</sequence>
<evidence type="ECO:0000313" key="3">
    <source>
        <dbReference type="Proteomes" id="UP001476798"/>
    </source>
</evidence>
<comment type="caution">
    <text evidence="2">The sequence shown here is derived from an EMBL/GenBank/DDBJ whole genome shotgun (WGS) entry which is preliminary data.</text>
</comment>
<gene>
    <name evidence="2" type="ORF">GOODEAATRI_029079</name>
</gene>
<accession>A0ABV0P0J8</accession>
<reference evidence="2 3" key="1">
    <citation type="submission" date="2021-06" db="EMBL/GenBank/DDBJ databases">
        <authorList>
            <person name="Palmer J.M."/>
        </authorList>
    </citation>
    <scope>NUCLEOTIDE SEQUENCE [LARGE SCALE GENOMIC DNA]</scope>
    <source>
        <strain evidence="2 3">GA_2019</strain>
        <tissue evidence="2">Muscle</tissue>
    </source>
</reference>
<name>A0ABV0P0J8_9TELE</name>
<evidence type="ECO:0000313" key="2">
    <source>
        <dbReference type="EMBL" id="MEQ2176549.1"/>
    </source>
</evidence>
<evidence type="ECO:0000256" key="1">
    <source>
        <dbReference type="SAM" id="MobiDB-lite"/>
    </source>
</evidence>
<dbReference type="Proteomes" id="UP001476798">
    <property type="component" value="Unassembled WGS sequence"/>
</dbReference>
<proteinExistence type="predicted"/>
<protein>
    <submittedName>
        <fullName evidence="2">Uncharacterized protein</fullName>
    </submittedName>
</protein>
<keyword evidence="3" id="KW-1185">Reference proteome</keyword>
<feature type="region of interest" description="Disordered" evidence="1">
    <location>
        <begin position="81"/>
        <end position="100"/>
    </location>
</feature>
<organism evidence="2 3">
    <name type="scientific">Goodea atripinnis</name>
    <dbReference type="NCBI Taxonomy" id="208336"/>
    <lineage>
        <taxon>Eukaryota</taxon>
        <taxon>Metazoa</taxon>
        <taxon>Chordata</taxon>
        <taxon>Craniata</taxon>
        <taxon>Vertebrata</taxon>
        <taxon>Euteleostomi</taxon>
        <taxon>Actinopterygii</taxon>
        <taxon>Neopterygii</taxon>
        <taxon>Teleostei</taxon>
        <taxon>Neoteleostei</taxon>
        <taxon>Acanthomorphata</taxon>
        <taxon>Ovalentaria</taxon>
        <taxon>Atherinomorphae</taxon>
        <taxon>Cyprinodontiformes</taxon>
        <taxon>Goodeidae</taxon>
        <taxon>Goodea</taxon>
    </lineage>
</organism>